<comment type="subcellular location">
    <subcellularLocation>
        <location evidence="1">Periplasm</location>
    </subcellularLocation>
</comment>
<dbReference type="AlphaFoldDB" id="A0A1B7K6E7"/>
<keyword evidence="3" id="KW-0813">Transport</keyword>
<protein>
    <submittedName>
        <fullName evidence="3">Periplasmic substrate-binding component of an ABC superfamily sugar transporter</fullName>
    </submittedName>
</protein>
<dbReference type="Pfam" id="PF13416">
    <property type="entry name" value="SBP_bac_8"/>
    <property type="match status" value="1"/>
</dbReference>
<dbReference type="PANTHER" id="PTHR43649">
    <property type="entry name" value="ARABINOSE-BINDING PROTEIN-RELATED"/>
    <property type="match status" value="1"/>
</dbReference>
<keyword evidence="4" id="KW-1185">Reference proteome</keyword>
<dbReference type="SUPFAM" id="SSF53850">
    <property type="entry name" value="Periplasmic binding protein-like II"/>
    <property type="match status" value="1"/>
</dbReference>
<dbReference type="Gene3D" id="3.40.190.10">
    <property type="entry name" value="Periplasmic binding protein-like II"/>
    <property type="match status" value="2"/>
</dbReference>
<dbReference type="PATRIC" id="fig|1354264.4.peg.769"/>
<dbReference type="PANTHER" id="PTHR43649:SF13">
    <property type="entry name" value="CARBOHYDRATE ABC TRANSPORTER SUBSTRATE-BINDING PROTEIN"/>
    <property type="match status" value="1"/>
</dbReference>
<gene>
    <name evidence="3" type="ORF">M989_00742</name>
</gene>
<dbReference type="RefSeq" id="WP_064542171.1">
    <property type="nucleotide sequence ID" value="NZ_LXEU01000015.1"/>
</dbReference>
<evidence type="ECO:0000313" key="3">
    <source>
        <dbReference type="EMBL" id="OAT55721.1"/>
    </source>
</evidence>
<dbReference type="InterPro" id="IPR006059">
    <property type="entry name" value="SBP"/>
</dbReference>
<dbReference type="GO" id="GO:0030288">
    <property type="term" value="C:outer membrane-bounded periplasmic space"/>
    <property type="evidence" value="ECO:0007669"/>
    <property type="project" value="UniProtKB-ARBA"/>
</dbReference>
<dbReference type="InterPro" id="IPR050490">
    <property type="entry name" value="Bact_solute-bd_prot1"/>
</dbReference>
<evidence type="ECO:0000256" key="2">
    <source>
        <dbReference type="ARBA" id="ARBA00008520"/>
    </source>
</evidence>
<accession>A0A1B7K6E7</accession>
<name>A0A1B7K6E7_9ENTR</name>
<comment type="similarity">
    <text evidence="2">Belongs to the bacterial solute-binding protein 1 family.</text>
</comment>
<dbReference type="Proteomes" id="UP000078386">
    <property type="component" value="Unassembled WGS sequence"/>
</dbReference>
<keyword evidence="3" id="KW-0762">Sugar transport</keyword>
<organism evidence="3 4">
    <name type="scientific">Kluyvera georgiana ATCC 51603</name>
    <dbReference type="NCBI Taxonomy" id="1354264"/>
    <lineage>
        <taxon>Bacteria</taxon>
        <taxon>Pseudomonadati</taxon>
        <taxon>Pseudomonadota</taxon>
        <taxon>Gammaproteobacteria</taxon>
        <taxon>Enterobacterales</taxon>
        <taxon>Enterobacteriaceae</taxon>
        <taxon>Kluyvera</taxon>
    </lineage>
</organism>
<proteinExistence type="inferred from homology"/>
<sequence length="429" mass="48155">MKVAAVAKLTASILLSLCISGCGPDDKKDEQADAKTPIKMWVAPNENEEAFWNKMVTEWNKDPAHTPVEFTTIPAANSSEEAIMNALASGTEPDISSNIFIGFASQLVDVGQIEDLSKMPGFNELVKTRQMSTILPAWKLNGQQNVLPIYVNPIVWWWRGDLLKKYGFDHVPTTYNELYQLAERRAADNHGYVMQLTAGKNWWERWFDFIPLYYAQSGGKSYIADKKADFGNPAGQAVLTFMGKVFNSKWSSYDFTSADDPLATGQVLASARGPWDLARYRKQYPDVLKTIQIGPMLTENGDAHPHTFGDSKGMVMFSSSKHKTQAWAFMQWVFSSAEHDRAWLELTGMPPARADLMTNPLFTDYFANHPLEKDIASYVDVALPPVATTQTTEIQRSMTQMLERVIFNNEAPTKALEQSQQEINTLLAK</sequence>
<evidence type="ECO:0000256" key="1">
    <source>
        <dbReference type="ARBA" id="ARBA00004418"/>
    </source>
</evidence>
<dbReference type="EMBL" id="LXEU01000015">
    <property type="protein sequence ID" value="OAT55721.1"/>
    <property type="molecule type" value="Genomic_DNA"/>
</dbReference>
<evidence type="ECO:0000313" key="4">
    <source>
        <dbReference type="Proteomes" id="UP000078386"/>
    </source>
</evidence>
<comment type="caution">
    <text evidence="3">The sequence shown here is derived from an EMBL/GenBank/DDBJ whole genome shotgun (WGS) entry which is preliminary data.</text>
</comment>
<reference evidence="3 4" key="1">
    <citation type="submission" date="2016-04" db="EMBL/GenBank/DDBJ databases">
        <title>ATOL: Assembling a taxonomically balanced genome-scale reconstruction of the evolutionary history of the Enterobacteriaceae.</title>
        <authorList>
            <person name="Plunkett G.III."/>
            <person name="Neeno-Eckwall E.C."/>
            <person name="Glasner J.D."/>
            <person name="Perna N.T."/>
        </authorList>
    </citation>
    <scope>NUCLEOTIDE SEQUENCE [LARGE SCALE GENOMIC DNA]</scope>
    <source>
        <strain evidence="3 4">ATCC 51603</strain>
    </source>
</reference>